<evidence type="ECO:0000313" key="2">
    <source>
        <dbReference type="EnsemblPlants" id="Kaladp0032s0251.1.v1.1.CDS.1"/>
    </source>
</evidence>
<keyword evidence="3" id="KW-1185">Reference proteome</keyword>
<evidence type="ECO:0000313" key="3">
    <source>
        <dbReference type="Proteomes" id="UP000594263"/>
    </source>
</evidence>
<dbReference type="OMA" id="CHEVHET"/>
<reference evidence="2" key="1">
    <citation type="submission" date="2021-01" db="UniProtKB">
        <authorList>
            <consortium name="EnsemblPlants"/>
        </authorList>
    </citation>
    <scope>IDENTIFICATION</scope>
</reference>
<dbReference type="Proteomes" id="UP000594263">
    <property type="component" value="Unplaced"/>
</dbReference>
<dbReference type="PANTHER" id="PTHR31236:SF2">
    <property type="entry name" value="BURP DOMAIN PROTEIN RD22"/>
    <property type="match status" value="1"/>
</dbReference>
<dbReference type="PANTHER" id="PTHR31236">
    <property type="entry name" value="BURP DOMAIN PROTEIN USPL1-LIKE"/>
    <property type="match status" value="1"/>
</dbReference>
<dbReference type="AlphaFoldDB" id="A0A7N0TCP9"/>
<dbReference type="InterPro" id="IPR044816">
    <property type="entry name" value="BURP"/>
</dbReference>
<name>A0A7N0TCP9_KALFE</name>
<protein>
    <recommendedName>
        <fullName evidence="1">BURP domain-containing protein</fullName>
    </recommendedName>
</protein>
<dbReference type="EnsemblPlants" id="Kaladp0032s0251.1.v1.1">
    <property type="protein sequence ID" value="Kaladp0032s0251.1.v1.1.CDS.1"/>
    <property type="gene ID" value="Kaladp0032s0251.v1.1"/>
</dbReference>
<organism evidence="2 3">
    <name type="scientific">Kalanchoe fedtschenkoi</name>
    <name type="common">Lavender scallops</name>
    <name type="synonym">South American air plant</name>
    <dbReference type="NCBI Taxonomy" id="63787"/>
    <lineage>
        <taxon>Eukaryota</taxon>
        <taxon>Viridiplantae</taxon>
        <taxon>Streptophyta</taxon>
        <taxon>Embryophyta</taxon>
        <taxon>Tracheophyta</taxon>
        <taxon>Spermatophyta</taxon>
        <taxon>Magnoliopsida</taxon>
        <taxon>eudicotyledons</taxon>
        <taxon>Gunneridae</taxon>
        <taxon>Pentapetalae</taxon>
        <taxon>Saxifragales</taxon>
        <taxon>Crassulaceae</taxon>
        <taxon>Kalanchoe</taxon>
    </lineage>
</organism>
<dbReference type="SMART" id="SM01045">
    <property type="entry name" value="BURP"/>
    <property type="match status" value="1"/>
</dbReference>
<dbReference type="PROSITE" id="PS51277">
    <property type="entry name" value="BURP"/>
    <property type="match status" value="1"/>
</dbReference>
<dbReference type="Pfam" id="PF03181">
    <property type="entry name" value="BURP"/>
    <property type="match status" value="1"/>
</dbReference>
<dbReference type="InterPro" id="IPR004873">
    <property type="entry name" value="BURP_dom"/>
</dbReference>
<sequence>MEMEIARPGNNDYAFVPRQVADSIPFSSDKLPAILTKLSVDPESPKAQLIKDTIKECELPAEEGEVKTCATSLESMIDFSVQRLGKNIQAVSTEAEKDTKLQMFTILTGVKRIGDGEAVACHKQDYAYAVFYCHDVTGARAYVVPFVGTSGTKVKAVGVCHTNTSTWNPEHDAFKILNVKPGGEPVCHFLPEYNVLWTRK</sequence>
<accession>A0A7N0TCP9</accession>
<dbReference type="Gramene" id="Kaladp0032s0251.1.v1.1">
    <property type="protein sequence ID" value="Kaladp0032s0251.1.v1.1.CDS.1"/>
    <property type="gene ID" value="Kaladp0032s0251.v1.1"/>
</dbReference>
<proteinExistence type="predicted"/>
<feature type="domain" description="BURP" evidence="1">
    <location>
        <begin position="1"/>
        <end position="200"/>
    </location>
</feature>
<evidence type="ECO:0000259" key="1">
    <source>
        <dbReference type="PROSITE" id="PS51277"/>
    </source>
</evidence>